<feature type="compositionally biased region" description="Low complexity" evidence="8">
    <location>
        <begin position="971"/>
        <end position="981"/>
    </location>
</feature>
<keyword evidence="5" id="KW-0804">Transcription</keyword>
<evidence type="ECO:0000256" key="1">
    <source>
        <dbReference type="ARBA" id="ARBA00005820"/>
    </source>
</evidence>
<evidence type="ECO:0000313" key="11">
    <source>
        <dbReference type="Proteomes" id="UP001501009"/>
    </source>
</evidence>
<feature type="domain" description="OmpR/PhoB-type" evidence="9">
    <location>
        <begin position="2"/>
        <end position="107"/>
    </location>
</feature>
<feature type="repeat" description="TPR" evidence="6">
    <location>
        <begin position="884"/>
        <end position="917"/>
    </location>
</feature>
<keyword evidence="11" id="KW-1185">Reference proteome</keyword>
<evidence type="ECO:0000256" key="7">
    <source>
        <dbReference type="PROSITE-ProRule" id="PRU01091"/>
    </source>
</evidence>
<organism evidence="10 11">
    <name type="scientific">Streptomyces coacervatus</name>
    <dbReference type="NCBI Taxonomy" id="647381"/>
    <lineage>
        <taxon>Bacteria</taxon>
        <taxon>Bacillati</taxon>
        <taxon>Actinomycetota</taxon>
        <taxon>Actinomycetes</taxon>
        <taxon>Kitasatosporales</taxon>
        <taxon>Streptomycetaceae</taxon>
        <taxon>Streptomyces</taxon>
    </lineage>
</organism>
<dbReference type="EMBL" id="BAABDE010000005">
    <property type="protein sequence ID" value="GAA3776747.1"/>
    <property type="molecule type" value="Genomic_DNA"/>
</dbReference>
<dbReference type="PRINTS" id="PR00364">
    <property type="entry name" value="DISEASERSIST"/>
</dbReference>
<protein>
    <submittedName>
        <fullName evidence="10">BTAD domain-containing putative transcriptional regulator</fullName>
    </submittedName>
</protein>
<dbReference type="CDD" id="cd15831">
    <property type="entry name" value="BTAD"/>
    <property type="match status" value="1"/>
</dbReference>
<dbReference type="InterPro" id="IPR011990">
    <property type="entry name" value="TPR-like_helical_dom_sf"/>
</dbReference>
<name>A0ABP7GVD2_9ACTN</name>
<comment type="similarity">
    <text evidence="1">Belongs to the AfsR/DnrI/RedD regulatory family.</text>
</comment>
<accession>A0ABP7GVD2</accession>
<dbReference type="Gene3D" id="3.40.50.300">
    <property type="entry name" value="P-loop containing nucleotide triphosphate hydrolases"/>
    <property type="match status" value="1"/>
</dbReference>
<evidence type="ECO:0000256" key="4">
    <source>
        <dbReference type="ARBA" id="ARBA00023125"/>
    </source>
</evidence>
<dbReference type="InterPro" id="IPR016032">
    <property type="entry name" value="Sig_transdc_resp-reg_C-effctor"/>
</dbReference>
<dbReference type="Proteomes" id="UP001501009">
    <property type="component" value="Unassembled WGS sequence"/>
</dbReference>
<feature type="DNA-binding region" description="OmpR/PhoB-type" evidence="7">
    <location>
        <begin position="2"/>
        <end position="107"/>
    </location>
</feature>
<evidence type="ECO:0000256" key="6">
    <source>
        <dbReference type="PROSITE-ProRule" id="PRU00339"/>
    </source>
</evidence>
<dbReference type="Pfam" id="PF13374">
    <property type="entry name" value="TPR_10"/>
    <property type="match status" value="1"/>
</dbReference>
<evidence type="ECO:0000256" key="2">
    <source>
        <dbReference type="ARBA" id="ARBA00023012"/>
    </source>
</evidence>
<dbReference type="InterPro" id="IPR019734">
    <property type="entry name" value="TPR_rpt"/>
</dbReference>
<proteinExistence type="inferred from homology"/>
<dbReference type="SUPFAM" id="SSF48452">
    <property type="entry name" value="TPR-like"/>
    <property type="match status" value="3"/>
</dbReference>
<dbReference type="RefSeq" id="WP_275774554.1">
    <property type="nucleotide sequence ID" value="NZ_BAABDE010000005.1"/>
</dbReference>
<dbReference type="SMART" id="SM01043">
    <property type="entry name" value="BTAD"/>
    <property type="match status" value="1"/>
</dbReference>
<dbReference type="PANTHER" id="PTHR35807">
    <property type="entry name" value="TRANSCRIPTIONAL REGULATOR REDD-RELATED"/>
    <property type="match status" value="1"/>
</dbReference>
<dbReference type="InterPro" id="IPR036388">
    <property type="entry name" value="WH-like_DNA-bd_sf"/>
</dbReference>
<dbReference type="SUPFAM" id="SSF46894">
    <property type="entry name" value="C-terminal effector domain of the bipartite response regulators"/>
    <property type="match status" value="1"/>
</dbReference>
<dbReference type="InterPro" id="IPR001867">
    <property type="entry name" value="OmpR/PhoB-type_DNA-bd"/>
</dbReference>
<feature type="compositionally biased region" description="Basic and acidic residues" evidence="8">
    <location>
        <begin position="982"/>
        <end position="999"/>
    </location>
</feature>
<evidence type="ECO:0000259" key="9">
    <source>
        <dbReference type="PROSITE" id="PS51755"/>
    </source>
</evidence>
<dbReference type="InterPro" id="IPR027417">
    <property type="entry name" value="P-loop_NTPase"/>
</dbReference>
<dbReference type="Gene3D" id="1.25.40.10">
    <property type="entry name" value="Tetratricopeptide repeat domain"/>
    <property type="match status" value="2"/>
</dbReference>
<keyword evidence="6" id="KW-0802">TPR repeat</keyword>
<dbReference type="Pfam" id="PF03704">
    <property type="entry name" value="BTAD"/>
    <property type="match status" value="1"/>
</dbReference>
<feature type="region of interest" description="Disordered" evidence="8">
    <location>
        <begin position="968"/>
        <end position="999"/>
    </location>
</feature>
<keyword evidence="3" id="KW-0805">Transcription regulation</keyword>
<evidence type="ECO:0000256" key="5">
    <source>
        <dbReference type="ARBA" id="ARBA00023163"/>
    </source>
</evidence>
<reference evidence="11" key="1">
    <citation type="journal article" date="2019" name="Int. J. Syst. Evol. Microbiol.">
        <title>The Global Catalogue of Microorganisms (GCM) 10K type strain sequencing project: providing services to taxonomists for standard genome sequencing and annotation.</title>
        <authorList>
            <consortium name="The Broad Institute Genomics Platform"/>
            <consortium name="The Broad Institute Genome Sequencing Center for Infectious Disease"/>
            <person name="Wu L."/>
            <person name="Ma J."/>
        </authorList>
    </citation>
    <scope>NUCLEOTIDE SEQUENCE [LARGE SCALE GENOMIC DNA]</scope>
    <source>
        <strain evidence="11">JCM 17138</strain>
    </source>
</reference>
<gene>
    <name evidence="10" type="ORF">GCM10022403_009390</name>
</gene>
<dbReference type="PROSITE" id="PS51755">
    <property type="entry name" value="OMPR_PHOB"/>
    <property type="match status" value="1"/>
</dbReference>
<evidence type="ECO:0000256" key="8">
    <source>
        <dbReference type="SAM" id="MobiDB-lite"/>
    </source>
</evidence>
<dbReference type="SMART" id="SM00862">
    <property type="entry name" value="Trans_reg_C"/>
    <property type="match status" value="1"/>
</dbReference>
<dbReference type="SMART" id="SM00028">
    <property type="entry name" value="TPR"/>
    <property type="match status" value="5"/>
</dbReference>
<dbReference type="PANTHER" id="PTHR35807:SF1">
    <property type="entry name" value="TRANSCRIPTIONAL REGULATOR REDD"/>
    <property type="match status" value="1"/>
</dbReference>
<keyword evidence="2" id="KW-0902">Two-component regulatory system</keyword>
<dbReference type="Gene3D" id="1.10.10.10">
    <property type="entry name" value="Winged helix-like DNA-binding domain superfamily/Winged helix DNA-binding domain"/>
    <property type="match status" value="1"/>
</dbReference>
<evidence type="ECO:0000256" key="3">
    <source>
        <dbReference type="ARBA" id="ARBA00023015"/>
    </source>
</evidence>
<comment type="caution">
    <text evidence="10">The sequence shown here is derived from an EMBL/GenBank/DDBJ whole genome shotgun (WGS) entry which is preliminary data.</text>
</comment>
<feature type="compositionally biased region" description="Pro residues" evidence="8">
    <location>
        <begin position="278"/>
        <end position="287"/>
    </location>
</feature>
<dbReference type="Pfam" id="PF13424">
    <property type="entry name" value="TPR_12"/>
    <property type="match status" value="2"/>
</dbReference>
<sequence length="999" mass="107937">MRCERGVGAVLRLCLSGPVEVLVREAPVDLGPPQRRAVLAALAVDAGRPVPVDVLIDRIWGADPPEGARRSLYAHIARIRRLAERLEDLGDGRLPVLRRSGGYQLDLDPDLIDLHRFHRLAAQARDGTQPDRTRAALLREALDLWRGEPFAGLPGTWPARMRETWRRQRVDAAVRLADIEIRGGDPAAFVGQLADLLDEYPLTEPLAEALMRALYAAGDSGEALRCYAQTRQRLVEELGTEPGRRLWELHQEILRERPLGNEHEHEAVPALPAASATRPPPPAPTAPPRAGRAAPPPPSGSVPYTVPAQLPMGVPGFIGRTDELARLDALLADAGRRPAAVVVSALSGMGGVGKTALAVHWARQVRSDFPDGQLYVNLRGFDPGGAPLAPDRAVRGFLDALGVPAARVPESLDAQVGLYRSLLSGRRVLVVLDNARDADQVRPLLPGAPGCLALVSSRSPLTGLAAAEGAQLLALDLLTAEECRELLAARLGVARVAAEAAAVDEIVVRCAGLPLALAVVAARAAARPAVPLAGFAEELRTAERILDPLDTGDPATAVRTVFHWSYRTLSPQASRLFRFLGLHPGPDADLTALAALAGAGVGQVRAPVAELTAAHLLIEHAPQRYTCHDLLRAYAVELVAEHDDQPTAGAATRRVLDHYLHTAYAADALLTRRHHPMTLAPAEPGALSRQLADYDEALAWLIAEQAVLLSAVERPLPGFDGYTWQFAATLTTFLERQGNWQALTDVHTAALHAALNHEDLAGQAAGHRGLGLARFQLRDPEGARHHFTRALDLFRRLDNHPGQARTRQNLAKMAWAHGAPREALRHSRRSLEHFRLAHDRGGQAVALNDMGWYLAELGELRQALAYCRQALPLVQATGDLSGQAHTWDSLGYIHRHLGRHATAVECYDRALALFRKTGDRRSEAIGLSYLGDTHEAAGAPGPALDAWRLALDLFDELGLPEADTLRTKIRAQAPADPGAPDAAERRMSHTDHRLDLPTG</sequence>
<dbReference type="PROSITE" id="PS50005">
    <property type="entry name" value="TPR"/>
    <property type="match status" value="1"/>
</dbReference>
<keyword evidence="4 7" id="KW-0238">DNA-binding</keyword>
<evidence type="ECO:0000313" key="10">
    <source>
        <dbReference type="EMBL" id="GAA3776747.1"/>
    </source>
</evidence>
<dbReference type="InterPro" id="IPR051677">
    <property type="entry name" value="AfsR-DnrI-RedD_regulator"/>
</dbReference>
<dbReference type="Pfam" id="PF00486">
    <property type="entry name" value="Trans_reg_C"/>
    <property type="match status" value="1"/>
</dbReference>
<feature type="region of interest" description="Disordered" evidence="8">
    <location>
        <begin position="271"/>
        <end position="304"/>
    </location>
</feature>
<dbReference type="SUPFAM" id="SSF52540">
    <property type="entry name" value="P-loop containing nucleoside triphosphate hydrolases"/>
    <property type="match status" value="1"/>
</dbReference>
<dbReference type="InterPro" id="IPR005158">
    <property type="entry name" value="BTAD"/>
</dbReference>